<evidence type="ECO:0000256" key="9">
    <source>
        <dbReference type="ARBA" id="ARBA00023136"/>
    </source>
</evidence>
<dbReference type="InterPro" id="IPR026777">
    <property type="entry name" value="PRM1"/>
</dbReference>
<evidence type="ECO:0000313" key="13">
    <source>
        <dbReference type="Proteomes" id="UP000095009"/>
    </source>
</evidence>
<keyword evidence="6 11" id="KW-0812">Transmembrane</keyword>
<keyword evidence="7 11" id="KW-0184">Conjugation</keyword>
<evidence type="ECO:0000256" key="4">
    <source>
        <dbReference type="ARBA" id="ARBA00017621"/>
    </source>
</evidence>
<gene>
    <name evidence="12" type="ORF">NADFUDRAFT_5396</name>
</gene>
<evidence type="ECO:0000313" key="12">
    <source>
        <dbReference type="EMBL" id="ODQ66096.1"/>
    </source>
</evidence>
<comment type="similarity">
    <text evidence="3 11">Belongs to the PRM1 family.</text>
</comment>
<dbReference type="EMBL" id="KV454409">
    <property type="protein sequence ID" value="ODQ66096.1"/>
    <property type="molecule type" value="Genomic_DNA"/>
</dbReference>
<comment type="function">
    <text evidence="1 11">Involved in cell fusion during mating by stabilizing the plasma membrane fusion event.</text>
</comment>
<evidence type="ECO:0000256" key="1">
    <source>
        <dbReference type="ARBA" id="ARBA00002512"/>
    </source>
</evidence>
<evidence type="ECO:0000256" key="10">
    <source>
        <dbReference type="ARBA" id="ARBA00023180"/>
    </source>
</evidence>
<feature type="non-terminal residue" evidence="12">
    <location>
        <position position="1"/>
    </location>
</feature>
<keyword evidence="8 11" id="KW-1133">Transmembrane helix</keyword>
<dbReference type="GO" id="GO:0043332">
    <property type="term" value="C:mating projection tip"/>
    <property type="evidence" value="ECO:0007669"/>
    <property type="project" value="UniProtKB-UniRule"/>
</dbReference>
<proteinExistence type="inferred from homology"/>
<keyword evidence="5 11" id="KW-1003">Cell membrane</keyword>
<keyword evidence="9 11" id="KW-0472">Membrane</keyword>
<feature type="non-terminal residue" evidence="12">
    <location>
        <position position="528"/>
    </location>
</feature>
<feature type="transmembrane region" description="Helical" evidence="11">
    <location>
        <begin position="85"/>
        <end position="104"/>
    </location>
</feature>
<feature type="transmembrane region" description="Helical" evidence="11">
    <location>
        <begin position="290"/>
        <end position="312"/>
    </location>
</feature>
<evidence type="ECO:0000256" key="11">
    <source>
        <dbReference type="RuleBase" id="RU366035"/>
    </source>
</evidence>
<name>A0A1E3PKX9_9ASCO</name>
<evidence type="ECO:0000256" key="2">
    <source>
        <dbReference type="ARBA" id="ARBA00004651"/>
    </source>
</evidence>
<organism evidence="12 13">
    <name type="scientific">Nadsonia fulvescens var. elongata DSM 6958</name>
    <dbReference type="NCBI Taxonomy" id="857566"/>
    <lineage>
        <taxon>Eukaryota</taxon>
        <taxon>Fungi</taxon>
        <taxon>Dikarya</taxon>
        <taxon>Ascomycota</taxon>
        <taxon>Saccharomycotina</taxon>
        <taxon>Dipodascomycetes</taxon>
        <taxon>Dipodascales</taxon>
        <taxon>Dipodascales incertae sedis</taxon>
        <taxon>Nadsonia</taxon>
    </lineage>
</organism>
<dbReference type="GO" id="GO:0032220">
    <property type="term" value="P:plasma membrane fusion involved in cytogamy"/>
    <property type="evidence" value="ECO:0007669"/>
    <property type="project" value="TreeGrafter"/>
</dbReference>
<comment type="caution">
    <text evidence="11">Lacks conserved residue(s) required for the propagation of feature annotation.</text>
</comment>
<keyword evidence="10" id="KW-0325">Glycoprotein</keyword>
<dbReference type="STRING" id="857566.A0A1E3PKX9"/>
<feature type="transmembrane region" description="Helical" evidence="11">
    <location>
        <begin position="378"/>
        <end position="400"/>
    </location>
</feature>
<evidence type="ECO:0000256" key="6">
    <source>
        <dbReference type="ARBA" id="ARBA00022692"/>
    </source>
</evidence>
<dbReference type="OrthoDB" id="5356111at2759"/>
<evidence type="ECO:0000256" key="3">
    <source>
        <dbReference type="ARBA" id="ARBA00010780"/>
    </source>
</evidence>
<evidence type="ECO:0000256" key="7">
    <source>
        <dbReference type="ARBA" id="ARBA00022971"/>
    </source>
</evidence>
<dbReference type="GO" id="GO:0005886">
    <property type="term" value="C:plasma membrane"/>
    <property type="evidence" value="ECO:0007669"/>
    <property type="project" value="UniProtKB-SubCell"/>
</dbReference>
<reference evidence="12 13" key="1">
    <citation type="journal article" date="2016" name="Proc. Natl. Acad. Sci. U.S.A.">
        <title>Comparative genomics of biotechnologically important yeasts.</title>
        <authorList>
            <person name="Riley R."/>
            <person name="Haridas S."/>
            <person name="Wolfe K.H."/>
            <person name="Lopes M.R."/>
            <person name="Hittinger C.T."/>
            <person name="Goeker M."/>
            <person name="Salamov A.A."/>
            <person name="Wisecaver J.H."/>
            <person name="Long T.M."/>
            <person name="Calvey C.H."/>
            <person name="Aerts A.L."/>
            <person name="Barry K.W."/>
            <person name="Choi C."/>
            <person name="Clum A."/>
            <person name="Coughlan A.Y."/>
            <person name="Deshpande S."/>
            <person name="Douglass A.P."/>
            <person name="Hanson S.J."/>
            <person name="Klenk H.-P."/>
            <person name="LaButti K.M."/>
            <person name="Lapidus A."/>
            <person name="Lindquist E.A."/>
            <person name="Lipzen A.M."/>
            <person name="Meier-Kolthoff J.P."/>
            <person name="Ohm R.A."/>
            <person name="Otillar R.P."/>
            <person name="Pangilinan J.L."/>
            <person name="Peng Y."/>
            <person name="Rokas A."/>
            <person name="Rosa C.A."/>
            <person name="Scheuner C."/>
            <person name="Sibirny A.A."/>
            <person name="Slot J.C."/>
            <person name="Stielow J.B."/>
            <person name="Sun H."/>
            <person name="Kurtzman C.P."/>
            <person name="Blackwell M."/>
            <person name="Grigoriev I.V."/>
            <person name="Jeffries T.W."/>
        </authorList>
    </citation>
    <scope>NUCLEOTIDE SEQUENCE [LARGE SCALE GENOMIC DNA]</scope>
    <source>
        <strain evidence="12 13">DSM 6958</strain>
    </source>
</reference>
<dbReference type="PANTHER" id="PTHR31030:SF1">
    <property type="entry name" value="PLASMA MEMBRANE FUSION PROTEIN PRM1"/>
    <property type="match status" value="1"/>
</dbReference>
<accession>A0A1E3PKX9</accession>
<feature type="transmembrane region" description="Helical" evidence="11">
    <location>
        <begin position="12"/>
        <end position="31"/>
    </location>
</feature>
<protein>
    <recommendedName>
        <fullName evidence="4 11">Plasma membrane fusion protein PRM1</fullName>
    </recommendedName>
</protein>
<sequence length="528" mass="59306">LKARLSQVALNKYSIFCFLLIIKIFLFSKSLSASLSLAESYTSHACQLALSETNQLSTLPQTLGTQANKFIAKGIETMVDGLVDALVLLISIIQNLVIFFVNFMTSTYTCLIMSTVEGTVSAALNATETIIEYTNKTISVLTDSLQNGFDDINDLLNSATGTINDISSFFTGRETSLKQVKLTLGELEDFHIPSDINDKLESLRNKIPNFESVQNKTDQMLSIPFHSVKNKILQKLGNNGIGYQFDSSQLSAPTAASFSVENTGDFCSIDQNRTKMIPQIFDNMKEGMNLILNILLIVLVLFAILFIGLMTFKEFRKWKWMKTKSIEDSTYSEQEALTLIDNIQRPYSYRVGSFLMRNKTSLCRIHTQWFINFISFPYSLNLLLLSTFGLMAVLLQYILLSKISSISPNFETPASELVQHLSLTMKEQASSWIENTNIVMNNTEKAINRDLLGWVQEATVAANNTVSTFMEEITTSLKSGFEGTPLYKPIESVVYCLIGMKLENIEKGLTWVHQKATIKFPRVDEQTL</sequence>
<comment type="subcellular location">
    <subcellularLocation>
        <location evidence="2 11">Cell membrane</location>
        <topology evidence="2 11">Multi-pass membrane protein</topology>
    </subcellularLocation>
</comment>
<dbReference type="PANTHER" id="PTHR31030">
    <property type="entry name" value="PLASMA MEMBRANE FUSION PROTEIN PRM1"/>
    <property type="match status" value="1"/>
</dbReference>
<evidence type="ECO:0000256" key="8">
    <source>
        <dbReference type="ARBA" id="ARBA00022989"/>
    </source>
</evidence>
<evidence type="ECO:0000256" key="5">
    <source>
        <dbReference type="ARBA" id="ARBA00022475"/>
    </source>
</evidence>
<dbReference type="Proteomes" id="UP000095009">
    <property type="component" value="Unassembled WGS sequence"/>
</dbReference>
<dbReference type="AlphaFoldDB" id="A0A1E3PKX9"/>
<keyword evidence="13" id="KW-1185">Reference proteome</keyword>